<dbReference type="EMBL" id="EU522111">
    <property type="protein sequence ID" value="ACD03467.1"/>
    <property type="molecule type" value="Genomic_DNA"/>
</dbReference>
<accession>B2YFY5</accession>
<evidence type="ECO:0000313" key="1">
    <source>
        <dbReference type="EMBL" id="ACD03467.1"/>
    </source>
</evidence>
<keyword evidence="2" id="KW-1185">Reference proteome</keyword>
<dbReference type="Proteomes" id="UP000011274">
    <property type="component" value="Segment"/>
</dbReference>
<name>B2YFY5_MHVB</name>
<evidence type="ECO:0000313" key="2">
    <source>
        <dbReference type="Proteomes" id="UP000011274"/>
    </source>
</evidence>
<dbReference type="RefSeq" id="YP_001883336.1">
    <property type="nucleotide sequence ID" value="NC_010671.1"/>
</dbReference>
<dbReference type="KEGG" id="vg:6295394"/>
<gene>
    <name evidence="1" type="ORF">MdSGHV008</name>
</gene>
<protein>
    <submittedName>
        <fullName evidence="1">Uncharacterized protein</fullName>
    </submittedName>
</protein>
<organism evidence="1 2">
    <name type="scientific">Musca hytrovirus</name>
    <name type="common">isolate Musca domestica/United States/Boucias/-</name>
    <name type="synonym">MHV</name>
    <dbReference type="NCBI Taxonomy" id="523909"/>
    <lineage>
        <taxon>Viruses</taxon>
        <taxon>Viruses incertae sedis</taxon>
        <taxon>Naldaviricetes</taxon>
        <taxon>Lefavirales</taxon>
        <taxon>Hytrosaviridae</taxon>
        <taxon>Muscavirus</taxon>
        <taxon>Muscavirus musdomesticae</taxon>
    </lineage>
</organism>
<proteinExistence type="predicted"/>
<dbReference type="GeneID" id="6295394"/>
<reference evidence="1 2" key="1">
    <citation type="journal article" date="2008" name="Virology">
        <title>Sequence analysis of a non-classified, non-occluded DNA virus that causes salivary gland hypertrophy of Musca domestica, MdSGHV.</title>
        <authorList>
            <person name="Garcia-Maruniak A."/>
            <person name="Maruniak J.E."/>
            <person name="Farmerie W."/>
            <person name="Boucias D.G."/>
        </authorList>
    </citation>
    <scope>NUCLEOTIDE SEQUENCE [LARGE SCALE GENOMIC DNA]</scope>
    <source>
        <strain evidence="2">Isolate Musca domestica/United States/Boucias/-</strain>
    </source>
</reference>
<sequence>MTHKHHVDHHKTSSRYVSLLNMIISKAREHIFDTPKSRSHRIEKQTVAGLGKFFTLSSPTYNMNLIKMFFNSYEVFLPHTSGH</sequence>
<organismHost>
    <name type="scientific">Musca domestica</name>
    <name type="common">House fly</name>
    <dbReference type="NCBI Taxonomy" id="7370"/>
</organismHost>